<proteinExistence type="predicted"/>
<keyword evidence="1" id="KW-0732">Signal</keyword>
<keyword evidence="3" id="KW-1185">Reference proteome</keyword>
<feature type="chain" id="PRO_5040848678" evidence="1">
    <location>
        <begin position="22"/>
        <end position="127"/>
    </location>
</feature>
<gene>
    <name evidence="2" type="ORF">BGT96224V316_LOCUS2156</name>
</gene>
<evidence type="ECO:0000256" key="1">
    <source>
        <dbReference type="SAM" id="SignalP"/>
    </source>
</evidence>
<dbReference type="AlphaFoldDB" id="A0A9X9LBC0"/>
<evidence type="ECO:0000313" key="2">
    <source>
        <dbReference type="EMBL" id="VCU40905.1"/>
    </source>
</evidence>
<dbReference type="Proteomes" id="UP000324639">
    <property type="component" value="Chromosome Bgt_-04"/>
</dbReference>
<accession>A0A9X9LBC0</accession>
<sequence length="127" mass="14503">MKVPSLLSYAVFLNYLMPVSALQNYMCLEKTLSGSIIQEEIENRYNEMVQTGETSNVNERFGMAQFYIKYKTPSKDYDVTISVEFTEGKEVATIGATIGDLWYACKPTNRYENRVTKKGPGSYECDF</sequence>
<evidence type="ECO:0000313" key="3">
    <source>
        <dbReference type="Proteomes" id="UP000324639"/>
    </source>
</evidence>
<feature type="signal peptide" evidence="1">
    <location>
        <begin position="1"/>
        <end position="21"/>
    </location>
</feature>
<organism evidence="2 3">
    <name type="scientific">Blumeria graminis f. sp. tritici</name>
    <dbReference type="NCBI Taxonomy" id="62690"/>
    <lineage>
        <taxon>Eukaryota</taxon>
        <taxon>Fungi</taxon>
        <taxon>Dikarya</taxon>
        <taxon>Ascomycota</taxon>
        <taxon>Pezizomycotina</taxon>
        <taxon>Leotiomycetes</taxon>
        <taxon>Erysiphales</taxon>
        <taxon>Erysiphaceae</taxon>
        <taxon>Blumeria</taxon>
    </lineage>
</organism>
<reference evidence="2 3" key="1">
    <citation type="submission" date="2018-08" db="EMBL/GenBank/DDBJ databases">
        <authorList>
            <person name="Muller C M."/>
        </authorList>
    </citation>
    <scope>NUCLEOTIDE SEQUENCE [LARGE SCALE GENOMIC DNA]</scope>
</reference>
<protein>
    <submittedName>
        <fullName evidence="2">Bgt-51533</fullName>
    </submittedName>
</protein>
<name>A0A9X9LBC0_BLUGR</name>
<dbReference type="EMBL" id="LR026987">
    <property type="protein sequence ID" value="VCU40905.1"/>
    <property type="molecule type" value="Genomic_DNA"/>
</dbReference>